<comment type="caution">
    <text evidence="1">The sequence shown here is derived from an EMBL/GenBank/DDBJ whole genome shotgun (WGS) entry which is preliminary data.</text>
</comment>
<dbReference type="SFLD" id="SFLDG01129">
    <property type="entry name" value="C1.5:_HAD__Beta-PGM__Phosphata"/>
    <property type="match status" value="1"/>
</dbReference>
<dbReference type="RefSeq" id="WP_345437915.1">
    <property type="nucleotide sequence ID" value="NZ_BAABKO010000002.1"/>
</dbReference>
<protein>
    <submittedName>
        <fullName evidence="1">HAD family hydrolase</fullName>
    </submittedName>
</protein>
<reference evidence="2" key="1">
    <citation type="journal article" date="2019" name="Int. J. Syst. Evol. Microbiol.">
        <title>The Global Catalogue of Microorganisms (GCM) 10K type strain sequencing project: providing services to taxonomists for standard genome sequencing and annotation.</title>
        <authorList>
            <consortium name="The Broad Institute Genomics Platform"/>
            <consortium name="The Broad Institute Genome Sequencing Center for Infectious Disease"/>
            <person name="Wu L."/>
            <person name="Ma J."/>
        </authorList>
    </citation>
    <scope>NUCLEOTIDE SEQUENCE [LARGE SCALE GENOMIC DNA]</scope>
    <source>
        <strain evidence="2">JCM 18537</strain>
    </source>
</reference>
<dbReference type="SFLD" id="SFLDS00003">
    <property type="entry name" value="Haloacid_Dehalogenase"/>
    <property type="match status" value="1"/>
</dbReference>
<gene>
    <name evidence="1" type="ORF">GCM10023351_16330</name>
</gene>
<dbReference type="InterPro" id="IPR023214">
    <property type="entry name" value="HAD_sf"/>
</dbReference>
<evidence type="ECO:0000313" key="2">
    <source>
        <dbReference type="Proteomes" id="UP001501645"/>
    </source>
</evidence>
<dbReference type="EMBL" id="BAABKO010000002">
    <property type="protein sequence ID" value="GAA4772803.1"/>
    <property type="molecule type" value="Genomic_DNA"/>
</dbReference>
<keyword evidence="2" id="KW-1185">Reference proteome</keyword>
<dbReference type="InterPro" id="IPR023198">
    <property type="entry name" value="PGP-like_dom2"/>
</dbReference>
<dbReference type="GO" id="GO:0016787">
    <property type="term" value="F:hydrolase activity"/>
    <property type="evidence" value="ECO:0007669"/>
    <property type="project" value="UniProtKB-KW"/>
</dbReference>
<dbReference type="PANTHER" id="PTHR43434">
    <property type="entry name" value="PHOSPHOGLYCOLATE PHOSPHATASE"/>
    <property type="match status" value="1"/>
</dbReference>
<organism evidence="1 2">
    <name type="scientific">Microbacterium gilvum</name>
    <dbReference type="NCBI Taxonomy" id="1336204"/>
    <lineage>
        <taxon>Bacteria</taxon>
        <taxon>Bacillati</taxon>
        <taxon>Actinomycetota</taxon>
        <taxon>Actinomycetes</taxon>
        <taxon>Micrococcales</taxon>
        <taxon>Microbacteriaceae</taxon>
        <taxon>Microbacterium</taxon>
    </lineage>
</organism>
<accession>A0ABP9A3A6</accession>
<sequence length="228" mass="23879">MASPGISPWSCILWDVDGTIADASAGILPRIVRVLEDLGRTPPGPEDLSAWIGPPILESFQVHAMLSPDEAVDAVERYRALATREGFASSVVLYPGVPELLREVHEAGVPQATASSKPENQVAGILEHYGVDDCFVTMTGASPAADALDTKSTVIAKAIERMAAAGVDVSRPVLIGDRHHDVDGAAEHGIPVIHVRWGFGTPGEEEGAAAVVDDIDQLRALLLASPGG</sequence>
<dbReference type="InterPro" id="IPR050155">
    <property type="entry name" value="HAD-like_hydrolase_sf"/>
</dbReference>
<dbReference type="SUPFAM" id="SSF56784">
    <property type="entry name" value="HAD-like"/>
    <property type="match status" value="1"/>
</dbReference>
<keyword evidence="1" id="KW-0378">Hydrolase</keyword>
<dbReference type="PANTHER" id="PTHR43434:SF20">
    <property type="entry name" value="5'-NUCLEOTIDASE"/>
    <property type="match status" value="1"/>
</dbReference>
<dbReference type="Pfam" id="PF13419">
    <property type="entry name" value="HAD_2"/>
    <property type="match status" value="1"/>
</dbReference>
<dbReference type="Proteomes" id="UP001501645">
    <property type="component" value="Unassembled WGS sequence"/>
</dbReference>
<evidence type="ECO:0000313" key="1">
    <source>
        <dbReference type="EMBL" id="GAA4772803.1"/>
    </source>
</evidence>
<dbReference type="InterPro" id="IPR041492">
    <property type="entry name" value="HAD_2"/>
</dbReference>
<dbReference type="Gene3D" id="3.40.50.1000">
    <property type="entry name" value="HAD superfamily/HAD-like"/>
    <property type="match status" value="1"/>
</dbReference>
<proteinExistence type="predicted"/>
<dbReference type="Gene3D" id="1.10.150.240">
    <property type="entry name" value="Putative phosphatase, domain 2"/>
    <property type="match status" value="1"/>
</dbReference>
<dbReference type="InterPro" id="IPR036412">
    <property type="entry name" value="HAD-like_sf"/>
</dbReference>
<name>A0ABP9A3A6_9MICO</name>